<dbReference type="AlphaFoldDB" id="A0AAC9L8P8"/>
<organism evidence="2 3">
    <name type="scientific">Actinoalloteichus fjordicus</name>
    <dbReference type="NCBI Taxonomy" id="1612552"/>
    <lineage>
        <taxon>Bacteria</taxon>
        <taxon>Bacillati</taxon>
        <taxon>Actinomycetota</taxon>
        <taxon>Actinomycetes</taxon>
        <taxon>Pseudonocardiales</taxon>
        <taxon>Pseudonocardiaceae</taxon>
        <taxon>Actinoalloteichus</taxon>
    </lineage>
</organism>
<accession>A0AAC9L8P8</accession>
<gene>
    <name evidence="2" type="ORF">UA74_05305</name>
</gene>
<keyword evidence="3" id="KW-1185">Reference proteome</keyword>
<protein>
    <submittedName>
        <fullName evidence="2">Uncharacterized protein</fullName>
    </submittedName>
</protein>
<reference evidence="3" key="1">
    <citation type="submission" date="2016-06" db="EMBL/GenBank/DDBJ databases">
        <title>Complete genome sequence of Actinoalloteichus fjordicus DSM 46855 (=ADI127-17), type strain of the new species Actinoalloteichus fjordicus.</title>
        <authorList>
            <person name="Ruckert C."/>
            <person name="Nouioui I."/>
            <person name="Willmese J."/>
            <person name="van Wezel G."/>
            <person name="Klenk H.-P."/>
            <person name="Kalinowski J."/>
            <person name="Zotchev S.B."/>
        </authorList>
    </citation>
    <scope>NUCLEOTIDE SEQUENCE [LARGE SCALE GENOMIC DNA]</scope>
    <source>
        <strain evidence="3">ADI127-7</strain>
    </source>
</reference>
<feature type="compositionally biased region" description="Low complexity" evidence="1">
    <location>
        <begin position="269"/>
        <end position="280"/>
    </location>
</feature>
<feature type="region of interest" description="Disordered" evidence="1">
    <location>
        <begin position="113"/>
        <end position="139"/>
    </location>
</feature>
<evidence type="ECO:0000256" key="1">
    <source>
        <dbReference type="SAM" id="MobiDB-lite"/>
    </source>
</evidence>
<feature type="region of interest" description="Disordered" evidence="1">
    <location>
        <begin position="197"/>
        <end position="300"/>
    </location>
</feature>
<name>A0AAC9L8P8_9PSEU</name>
<feature type="compositionally biased region" description="Basic and acidic residues" evidence="1">
    <location>
        <begin position="239"/>
        <end position="250"/>
    </location>
</feature>
<dbReference type="Proteomes" id="UP000185511">
    <property type="component" value="Chromosome"/>
</dbReference>
<feature type="region of interest" description="Disordered" evidence="1">
    <location>
        <begin position="38"/>
        <end position="64"/>
    </location>
</feature>
<evidence type="ECO:0000313" key="2">
    <source>
        <dbReference type="EMBL" id="APU13137.1"/>
    </source>
</evidence>
<evidence type="ECO:0000313" key="3">
    <source>
        <dbReference type="Proteomes" id="UP000185511"/>
    </source>
</evidence>
<feature type="compositionally biased region" description="Basic residues" evidence="1">
    <location>
        <begin position="258"/>
        <end position="268"/>
    </location>
</feature>
<proteinExistence type="predicted"/>
<sequence>MSPVPSSEYDVRHSCLLCGGPLRTIPDRALNNYGEVSFAPGTSIRPRPDSRWNRPAAPARSSHTDFFGCGPRRCRRRVLADRNSVGQVHNPGTGRTVRVSEVHRLAAEQMGPPPIFIRSSVPESPNPMADMSRTRGLSRHPSIDLTEGIRGCVVEERRVLAIEASGWFVVARRECYRPLSSRLRDCARASLSLRPPCRACSDPEVRPAAAIVSEGQRTLPGGDDKSGRGRSRTSNAPDHAPHDRSRRSLRDSAVPARTPRHGGTRRLPRTPLRLPTALGRGSASPPRQRACGVRRGRMGS</sequence>
<dbReference type="KEGG" id="acad:UA74_05305"/>
<dbReference type="EMBL" id="CP016076">
    <property type="protein sequence ID" value="APU13137.1"/>
    <property type="molecule type" value="Genomic_DNA"/>
</dbReference>